<feature type="region of interest" description="Disordered" evidence="1">
    <location>
        <begin position="1"/>
        <end position="29"/>
    </location>
</feature>
<comment type="caution">
    <text evidence="2">The sequence shown here is derived from an EMBL/GenBank/DDBJ whole genome shotgun (WGS) entry which is preliminary data.</text>
</comment>
<sequence>MFIVTNRDVDESRNDPGALGDTPNPKGPNELRLAEATRKGRGWHVQVLPDLMTPAMAREIGLDSLTVPGTGEPVPSSRYVASKILERINRSIDANGTVARRNFLFFIHGFNNDVAAALDRAERLEKAYGVEVLVYSWPANGGGGVRGTLSYKSDKRDALASVGALDRCFGRIKHYMDEAHRANVARIEAEAWRLYPDDAEKWDRHFTRQSQKACPFKLTLMTHSMGTYLFKHLLMSTVYRWKELIFDNVVLVAADTNNEDHAHWLDRMPYRNRIYVTLNENDSALKASRMKMGEHQKARLGHYPYELSARRVVYVDFTGEPRVADSHAYFEGNALKHPPVRRFFLDAFNGLNAEAAMAYDPSRNLHRLGR</sequence>
<keyword evidence="3" id="KW-1185">Reference proteome</keyword>
<protein>
    <submittedName>
        <fullName evidence="2">Alpha/beta hydrolase</fullName>
    </submittedName>
</protein>
<evidence type="ECO:0000313" key="2">
    <source>
        <dbReference type="EMBL" id="MBB1088622.1"/>
    </source>
</evidence>
<dbReference type="EMBL" id="JACHTE010000006">
    <property type="protein sequence ID" value="MBB1088622.1"/>
    <property type="molecule type" value="Genomic_DNA"/>
</dbReference>
<dbReference type="InterPro" id="IPR029058">
    <property type="entry name" value="AB_hydrolase_fold"/>
</dbReference>
<dbReference type="Proteomes" id="UP000552587">
    <property type="component" value="Unassembled WGS sequence"/>
</dbReference>
<dbReference type="InterPro" id="IPR010297">
    <property type="entry name" value="DUF900_hydrolase"/>
</dbReference>
<evidence type="ECO:0000256" key="1">
    <source>
        <dbReference type="SAM" id="MobiDB-lite"/>
    </source>
</evidence>
<accession>A0A7W3YEZ1</accession>
<organism evidence="2 3">
    <name type="scientific">Marilutibacter penaei</name>
    <dbReference type="NCBI Taxonomy" id="2759900"/>
    <lineage>
        <taxon>Bacteria</taxon>
        <taxon>Pseudomonadati</taxon>
        <taxon>Pseudomonadota</taxon>
        <taxon>Gammaproteobacteria</taxon>
        <taxon>Lysobacterales</taxon>
        <taxon>Lysobacteraceae</taxon>
        <taxon>Marilutibacter</taxon>
    </lineage>
</organism>
<dbReference type="AlphaFoldDB" id="A0A7W3YEZ1"/>
<proteinExistence type="predicted"/>
<name>A0A7W3YEZ1_9GAMM</name>
<dbReference type="RefSeq" id="WP_182669412.1">
    <property type="nucleotide sequence ID" value="NZ_JACHTE010000006.1"/>
</dbReference>
<evidence type="ECO:0000313" key="3">
    <source>
        <dbReference type="Proteomes" id="UP000552587"/>
    </source>
</evidence>
<reference evidence="2 3" key="1">
    <citation type="submission" date="2020-07" db="EMBL/GenBank/DDBJ databases">
        <authorList>
            <person name="Xu S."/>
            <person name="Li A."/>
        </authorList>
    </citation>
    <scope>NUCLEOTIDE SEQUENCE [LARGE SCALE GENOMIC DNA]</scope>
    <source>
        <strain evidence="2 3">SG-8</strain>
    </source>
</reference>
<dbReference type="Pfam" id="PF05990">
    <property type="entry name" value="DUF900"/>
    <property type="match status" value="2"/>
</dbReference>
<dbReference type="GO" id="GO:0016787">
    <property type="term" value="F:hydrolase activity"/>
    <property type="evidence" value="ECO:0007669"/>
    <property type="project" value="UniProtKB-KW"/>
</dbReference>
<dbReference type="SUPFAM" id="SSF53474">
    <property type="entry name" value="alpha/beta-Hydrolases"/>
    <property type="match status" value="1"/>
</dbReference>
<gene>
    <name evidence="2" type="ORF">H4F99_08990</name>
</gene>
<keyword evidence="2" id="KW-0378">Hydrolase</keyword>